<name>A0A4W5LSY2_9TELE</name>
<evidence type="ECO:0000313" key="5">
    <source>
        <dbReference type="Proteomes" id="UP000314982"/>
    </source>
</evidence>
<dbReference type="EC" id="3.1.26.4" evidence="2"/>
<reference evidence="4" key="2">
    <citation type="submission" date="2025-08" db="UniProtKB">
        <authorList>
            <consortium name="Ensembl"/>
        </authorList>
    </citation>
    <scope>IDENTIFICATION</scope>
</reference>
<feature type="domain" description="Reverse transcriptase" evidence="3">
    <location>
        <begin position="179"/>
        <end position="330"/>
    </location>
</feature>
<dbReference type="Ensembl" id="ENSHHUT00000030279.1">
    <property type="protein sequence ID" value="ENSHHUP00000029067.1"/>
    <property type="gene ID" value="ENSHHUG00000018549.1"/>
</dbReference>
<dbReference type="Gene3D" id="3.30.70.270">
    <property type="match status" value="1"/>
</dbReference>
<dbReference type="SUPFAM" id="SSF56672">
    <property type="entry name" value="DNA/RNA polymerases"/>
    <property type="match status" value="1"/>
</dbReference>
<proteinExistence type="inferred from homology"/>
<sequence length="330" mass="37195">MDISLAKKLSLPTESLSSPLVVTALDGRPLGRGEINCQTLPLRLSILQHQEEISFHLIQSSAFPIILGYPWLLRHNPHIDWSTSTILEWGPTCHATCIFPSSSYVSPQSQEPIDLSRVPSVYHPYQEVFSKRRATSLPPHRPYDCAIDLLPGTIPPRGRIFSLSPPEREAMDSYITEALSAGFVRPSTSPAGAGFFFVSKKDGSLRPCIDYRGLNSITIRNRYPLPLMSTAFELLQGASIFTKLDLRNAYHLVRIRQGDEWKTAFNTPTGHYEYQVMPFGLTNAPAVFQALINDVLRDMLNQFVFVYLDDILIFSGSLQEHEKHVLRVLR</sequence>
<dbReference type="InterPro" id="IPR043502">
    <property type="entry name" value="DNA/RNA_pol_sf"/>
</dbReference>
<dbReference type="STRING" id="62062.ENSHHUP00000029067"/>
<dbReference type="CDD" id="cd00303">
    <property type="entry name" value="retropepsin_like"/>
    <property type="match status" value="1"/>
</dbReference>
<organism evidence="4 5">
    <name type="scientific">Hucho hucho</name>
    <name type="common">huchen</name>
    <dbReference type="NCBI Taxonomy" id="62062"/>
    <lineage>
        <taxon>Eukaryota</taxon>
        <taxon>Metazoa</taxon>
        <taxon>Chordata</taxon>
        <taxon>Craniata</taxon>
        <taxon>Vertebrata</taxon>
        <taxon>Euteleostomi</taxon>
        <taxon>Actinopterygii</taxon>
        <taxon>Neopterygii</taxon>
        <taxon>Teleostei</taxon>
        <taxon>Protacanthopterygii</taxon>
        <taxon>Salmoniformes</taxon>
        <taxon>Salmonidae</taxon>
        <taxon>Salmoninae</taxon>
        <taxon>Hucho</taxon>
    </lineage>
</organism>
<dbReference type="CDD" id="cd01647">
    <property type="entry name" value="RT_LTR"/>
    <property type="match status" value="1"/>
</dbReference>
<reference evidence="4" key="3">
    <citation type="submission" date="2025-09" db="UniProtKB">
        <authorList>
            <consortium name="Ensembl"/>
        </authorList>
    </citation>
    <scope>IDENTIFICATION</scope>
</reference>
<dbReference type="GO" id="GO:0004523">
    <property type="term" value="F:RNA-DNA hybrid ribonuclease activity"/>
    <property type="evidence" value="ECO:0007669"/>
    <property type="project" value="UniProtKB-EC"/>
</dbReference>
<evidence type="ECO:0000256" key="1">
    <source>
        <dbReference type="ARBA" id="ARBA00010879"/>
    </source>
</evidence>
<dbReference type="InterPro" id="IPR053134">
    <property type="entry name" value="RNA-dir_DNA_polymerase"/>
</dbReference>
<comment type="similarity">
    <text evidence="1">Belongs to the beta type-B retroviral polymerase family. HERV class-II K(HML-2) pol subfamily.</text>
</comment>
<dbReference type="PANTHER" id="PTHR24559">
    <property type="entry name" value="TRANSPOSON TY3-I GAG-POL POLYPROTEIN"/>
    <property type="match status" value="1"/>
</dbReference>
<protein>
    <recommendedName>
        <fullName evidence="2">ribonuclease H</fullName>
        <ecNumber evidence="2">3.1.26.4</ecNumber>
    </recommendedName>
</protein>
<evidence type="ECO:0000313" key="4">
    <source>
        <dbReference type="Ensembl" id="ENSHHUP00000029067.1"/>
    </source>
</evidence>
<dbReference type="InterPro" id="IPR000477">
    <property type="entry name" value="RT_dom"/>
</dbReference>
<dbReference type="AlphaFoldDB" id="A0A4W5LSY2"/>
<dbReference type="PROSITE" id="PS50878">
    <property type="entry name" value="RT_POL"/>
    <property type="match status" value="1"/>
</dbReference>
<dbReference type="Gene3D" id="2.40.70.10">
    <property type="entry name" value="Acid Proteases"/>
    <property type="match status" value="1"/>
</dbReference>
<dbReference type="InterPro" id="IPR021109">
    <property type="entry name" value="Peptidase_aspartic_dom_sf"/>
</dbReference>
<dbReference type="GeneTree" id="ENSGT00940000171189"/>
<dbReference type="Proteomes" id="UP000314982">
    <property type="component" value="Unassembled WGS sequence"/>
</dbReference>
<keyword evidence="5" id="KW-1185">Reference proteome</keyword>
<evidence type="ECO:0000259" key="3">
    <source>
        <dbReference type="PROSITE" id="PS50878"/>
    </source>
</evidence>
<accession>A0A4W5LSY2</accession>
<dbReference type="Pfam" id="PF00078">
    <property type="entry name" value="RVT_1"/>
    <property type="match status" value="1"/>
</dbReference>
<dbReference type="InterPro" id="IPR043128">
    <property type="entry name" value="Rev_trsase/Diguanyl_cyclase"/>
</dbReference>
<dbReference type="PANTHER" id="PTHR24559:SF440">
    <property type="entry name" value="RIBONUCLEASE H"/>
    <property type="match status" value="1"/>
</dbReference>
<dbReference type="Gene3D" id="3.10.10.10">
    <property type="entry name" value="HIV Type 1 Reverse Transcriptase, subunit A, domain 1"/>
    <property type="match status" value="1"/>
</dbReference>
<reference evidence="5" key="1">
    <citation type="submission" date="2018-06" db="EMBL/GenBank/DDBJ databases">
        <title>Genome assembly of Danube salmon.</title>
        <authorList>
            <person name="Macqueen D.J."/>
            <person name="Gundappa M.K."/>
        </authorList>
    </citation>
    <scope>NUCLEOTIDE SEQUENCE [LARGE SCALE GENOMIC DNA]</scope>
</reference>
<evidence type="ECO:0000256" key="2">
    <source>
        <dbReference type="ARBA" id="ARBA00012180"/>
    </source>
</evidence>